<dbReference type="PANTHER" id="PTHR13245:SF14">
    <property type="entry name" value="RRP15-LIKE PROTEIN"/>
    <property type="match status" value="1"/>
</dbReference>
<proteinExistence type="inferred from homology"/>
<gene>
    <name evidence="3" type="ORF">PCAR00345_LOCUS740</name>
</gene>
<name>A0A7S4ES50_CHRCT</name>
<feature type="compositionally biased region" description="Basic and acidic residues" evidence="2">
    <location>
        <begin position="227"/>
        <end position="236"/>
    </location>
</feature>
<dbReference type="PANTHER" id="PTHR13245">
    <property type="entry name" value="RRP15-LIKE PROTEIN"/>
    <property type="match status" value="1"/>
</dbReference>
<comment type="similarity">
    <text evidence="1">Belongs to the RRP15 family.</text>
</comment>
<sequence length="263" mass="28375">MANAAPASSIVRSERPQRVASATDGPKVSLGDVASRLLREELPATTAAPILVKRRGYERKIDEEKAREREERTLARTKRILATQEHHTLRVKGRKAGVLPTAESTVDVQTTNAALFDPALETKLRKVATRGVVQLFNSVRAAQKTDLESAPKKESKKRARGPNAAADGPVNSAAPLDLSKTSFLDILRRGSTSAGALVAQTPQSASAAEGAKGASYLRDDYLLSNSKAKDWGKPLEEAEEGEEDDDADGDNDFDDDDDDEEEP</sequence>
<feature type="region of interest" description="Disordered" evidence="2">
    <location>
        <begin position="227"/>
        <end position="263"/>
    </location>
</feature>
<dbReference type="GO" id="GO:0030687">
    <property type="term" value="C:preribosome, large subunit precursor"/>
    <property type="evidence" value="ECO:0007669"/>
    <property type="project" value="TreeGrafter"/>
</dbReference>
<dbReference type="EMBL" id="HBIZ01001306">
    <property type="protein sequence ID" value="CAE0748158.1"/>
    <property type="molecule type" value="Transcribed_RNA"/>
</dbReference>
<protein>
    <recommendedName>
        <fullName evidence="4">RRP15-like protein</fullName>
    </recommendedName>
</protein>
<dbReference type="GO" id="GO:0000460">
    <property type="term" value="P:maturation of 5.8S rRNA"/>
    <property type="evidence" value="ECO:0007669"/>
    <property type="project" value="TreeGrafter"/>
</dbReference>
<feature type="region of interest" description="Disordered" evidence="2">
    <location>
        <begin position="144"/>
        <end position="175"/>
    </location>
</feature>
<dbReference type="Pfam" id="PF07890">
    <property type="entry name" value="Rrp15p"/>
    <property type="match status" value="1"/>
</dbReference>
<organism evidence="3">
    <name type="scientific">Chrysotila carterae</name>
    <name type="common">Marine alga</name>
    <name type="synonym">Syracosphaera carterae</name>
    <dbReference type="NCBI Taxonomy" id="13221"/>
    <lineage>
        <taxon>Eukaryota</taxon>
        <taxon>Haptista</taxon>
        <taxon>Haptophyta</taxon>
        <taxon>Prymnesiophyceae</taxon>
        <taxon>Isochrysidales</taxon>
        <taxon>Isochrysidaceae</taxon>
        <taxon>Chrysotila</taxon>
    </lineage>
</organism>
<evidence type="ECO:0000313" key="3">
    <source>
        <dbReference type="EMBL" id="CAE0748158.1"/>
    </source>
</evidence>
<evidence type="ECO:0000256" key="2">
    <source>
        <dbReference type="SAM" id="MobiDB-lite"/>
    </source>
</evidence>
<feature type="compositionally biased region" description="Basic and acidic residues" evidence="2">
    <location>
        <begin position="144"/>
        <end position="153"/>
    </location>
</feature>
<dbReference type="InterPro" id="IPR012459">
    <property type="entry name" value="Rrp15"/>
</dbReference>
<accession>A0A7S4ES50</accession>
<feature type="compositionally biased region" description="Acidic residues" evidence="2">
    <location>
        <begin position="237"/>
        <end position="263"/>
    </location>
</feature>
<reference evidence="3" key="1">
    <citation type="submission" date="2021-01" db="EMBL/GenBank/DDBJ databases">
        <authorList>
            <person name="Corre E."/>
            <person name="Pelletier E."/>
            <person name="Niang G."/>
            <person name="Scheremetjew M."/>
            <person name="Finn R."/>
            <person name="Kale V."/>
            <person name="Holt S."/>
            <person name="Cochrane G."/>
            <person name="Meng A."/>
            <person name="Brown T."/>
            <person name="Cohen L."/>
        </authorList>
    </citation>
    <scope>NUCLEOTIDE SEQUENCE</scope>
    <source>
        <strain evidence="3">CCMP645</strain>
    </source>
</reference>
<dbReference type="GO" id="GO:0000470">
    <property type="term" value="P:maturation of LSU-rRNA"/>
    <property type="evidence" value="ECO:0007669"/>
    <property type="project" value="TreeGrafter"/>
</dbReference>
<evidence type="ECO:0008006" key="4">
    <source>
        <dbReference type="Google" id="ProtNLM"/>
    </source>
</evidence>
<evidence type="ECO:0000256" key="1">
    <source>
        <dbReference type="ARBA" id="ARBA00007462"/>
    </source>
</evidence>
<dbReference type="AlphaFoldDB" id="A0A7S4ES50"/>
<feature type="region of interest" description="Disordered" evidence="2">
    <location>
        <begin position="1"/>
        <end position="28"/>
    </location>
</feature>